<reference evidence="1 2" key="1">
    <citation type="journal article" date="2016" name="Nat. Commun.">
        <title>Thousands of microbial genomes shed light on interconnected biogeochemical processes in an aquifer system.</title>
        <authorList>
            <person name="Anantharaman K."/>
            <person name="Brown C.T."/>
            <person name="Hug L.A."/>
            <person name="Sharon I."/>
            <person name="Castelle C.J."/>
            <person name="Probst A.J."/>
            <person name="Thomas B.C."/>
            <person name="Singh A."/>
            <person name="Wilkins M.J."/>
            <person name="Karaoz U."/>
            <person name="Brodie E.L."/>
            <person name="Williams K.H."/>
            <person name="Hubbard S.S."/>
            <person name="Banfield J.F."/>
        </authorList>
    </citation>
    <scope>NUCLEOTIDE SEQUENCE [LARGE SCALE GENOMIC DNA]</scope>
</reference>
<dbReference type="Proteomes" id="UP000177040">
    <property type="component" value="Unassembled WGS sequence"/>
</dbReference>
<name>A0A1F6N0E0_9BACT</name>
<evidence type="ECO:0000313" key="2">
    <source>
        <dbReference type="Proteomes" id="UP000177040"/>
    </source>
</evidence>
<protein>
    <submittedName>
        <fullName evidence="1">Uncharacterized protein</fullName>
    </submittedName>
</protein>
<gene>
    <name evidence="1" type="ORF">A2983_01755</name>
</gene>
<comment type="caution">
    <text evidence="1">The sequence shown here is derived from an EMBL/GenBank/DDBJ whole genome shotgun (WGS) entry which is preliminary data.</text>
</comment>
<organism evidence="1 2">
    <name type="scientific">Candidatus Magasanikbacteria bacterium RIFCSPLOWO2_01_FULL_40_15</name>
    <dbReference type="NCBI Taxonomy" id="1798686"/>
    <lineage>
        <taxon>Bacteria</taxon>
        <taxon>Candidatus Magasanikiibacteriota</taxon>
    </lineage>
</organism>
<dbReference type="EMBL" id="MFQH01000024">
    <property type="protein sequence ID" value="OGH77407.1"/>
    <property type="molecule type" value="Genomic_DNA"/>
</dbReference>
<evidence type="ECO:0000313" key="1">
    <source>
        <dbReference type="EMBL" id="OGH77407.1"/>
    </source>
</evidence>
<accession>A0A1F6N0E0</accession>
<dbReference type="AlphaFoldDB" id="A0A1F6N0E0"/>
<proteinExistence type="predicted"/>
<sequence>MPLSCLQANTRLNALNILKEEFLKYLELAQTGATTPAEAKDALERAKQLKIELESGMAELSRELVVEITVHHALNPYAEALKEAGLPADHPECAEQKEMIFNLDTVIERNCARYTEQNLSEWTTDIQNNKDQLIEAVSTPEEMKKIEKRMLAGMIPIVMPGRQAQMKKWDESLKNLKPEWIENGKPKVVENSFIDTNKYNEKMTDPTTDPANSFFRSVPDRPYIVWTKPTTEPDPGTTLLDYDQQKEELTKLHKEKPDLYDDTDLIPTEYAALQSLHTQEVQEQYTKHNPSHLPQNLTPLDKSGYTRFISSGLFSDGTAPCALFLTGDSRLHFSKSDVEARSRVGFRPAARS</sequence>